<comment type="caution">
    <text evidence="1">The sequence shown here is derived from an EMBL/GenBank/DDBJ whole genome shotgun (WGS) entry which is preliminary data.</text>
</comment>
<dbReference type="EMBL" id="JBHTOM010000016">
    <property type="protein sequence ID" value="MFD1550091.1"/>
    <property type="molecule type" value="Genomic_DNA"/>
</dbReference>
<evidence type="ECO:0000313" key="1">
    <source>
        <dbReference type="EMBL" id="MFD1550091.1"/>
    </source>
</evidence>
<proteinExistence type="predicted"/>
<reference evidence="2" key="1">
    <citation type="journal article" date="2019" name="Int. J. Syst. Evol. Microbiol.">
        <title>The Global Catalogue of Microorganisms (GCM) 10K type strain sequencing project: providing services to taxonomists for standard genome sequencing and annotation.</title>
        <authorList>
            <consortium name="The Broad Institute Genomics Platform"/>
            <consortium name="The Broad Institute Genome Sequencing Center for Infectious Disease"/>
            <person name="Wu L."/>
            <person name="Ma J."/>
        </authorList>
    </citation>
    <scope>NUCLEOTIDE SEQUENCE [LARGE SCALE GENOMIC DNA]</scope>
    <source>
        <strain evidence="2">CCM 8906</strain>
    </source>
</reference>
<dbReference type="InterPro" id="IPR024229">
    <property type="entry name" value="DUF3781"/>
</dbReference>
<evidence type="ECO:0000313" key="2">
    <source>
        <dbReference type="Proteomes" id="UP001597195"/>
    </source>
</evidence>
<dbReference type="RefSeq" id="WP_125701721.1">
    <property type="nucleotide sequence ID" value="NZ_JBHTOM010000016.1"/>
</dbReference>
<protein>
    <submittedName>
        <fullName evidence="1">DUF3781 domain-containing protein</fullName>
    </submittedName>
</protein>
<keyword evidence="2" id="KW-1185">Reference proteome</keyword>
<dbReference type="Pfam" id="PF12636">
    <property type="entry name" value="DUF3781"/>
    <property type="match status" value="1"/>
</dbReference>
<dbReference type="Proteomes" id="UP001597195">
    <property type="component" value="Unassembled WGS sequence"/>
</dbReference>
<gene>
    <name evidence="1" type="ORF">ACFQ5T_10400</name>
</gene>
<accession>A0ABW4H5N6</accession>
<sequence length="88" mass="10257">MRTLANREFLAKVKEHICYTELVYQRVNKKLGVSLTPVEIEAMVQTVLTNSMSTIKKCGKNYYVTDEHHHIRLTINSFNFRLITVDNV</sequence>
<organism evidence="1 2">
    <name type="scientific">Levilactobacillus fuyuanensis</name>
    <dbReference type="NCBI Taxonomy" id="2486022"/>
    <lineage>
        <taxon>Bacteria</taxon>
        <taxon>Bacillati</taxon>
        <taxon>Bacillota</taxon>
        <taxon>Bacilli</taxon>
        <taxon>Lactobacillales</taxon>
        <taxon>Lactobacillaceae</taxon>
        <taxon>Levilactobacillus</taxon>
    </lineage>
</organism>
<name>A0ABW4H5N6_9LACO</name>